<name>A0A2H4V7K3_9ALPH</name>
<protein>
    <submittedName>
        <fullName evidence="1">Protein LORF5</fullName>
    </submittedName>
</protein>
<dbReference type="EMBL" id="MF431493">
    <property type="protein sequence ID" value="AUB50973.1"/>
    <property type="molecule type" value="Genomic_DNA"/>
</dbReference>
<accession>A0A2H4V7K3</accession>
<proteinExistence type="predicted"/>
<gene>
    <name evidence="1" type="primary">MDV072</name>
</gene>
<reference evidence="1" key="1">
    <citation type="journal article" date="2017" name="Evol. Appl.">
        <title>A phylogenomic analysis of Marek's disease virus reveals independent paths to virulence in Eurasia and North America.</title>
        <authorList>
            <person name="Trimpert J."/>
            <person name="Groenke N."/>
            <person name="Jenckel M."/>
            <person name="He S."/>
            <person name="Kunec D."/>
            <person name="Szpara M.L."/>
            <person name="Spatz S.J."/>
            <person name="Osterrieder N."/>
            <person name="McMahon D.P."/>
        </authorList>
    </citation>
    <scope>NUCLEOTIDE SEQUENCE</scope>
    <source>
        <strain evidence="1">ATE2539</strain>
    </source>
</reference>
<sequence>MSCFASSIRRKKVDCNRHPNQDNDPERTVFSSGAVLFLDQLKRLPSNPRYVMSIGSAPAERSTIALFAHFDDVPDPHTLICSMYEWMQVSGQIQNLNPPKPSAEWFPEFQCTPTRSTIIQALYNINCGPPWSLLGRIRTEVTVLRCVQVTDAAGMPGLIRFERRTHFGRNLEAVTVTPLPESTNPSTDLAYLRSLYKSKLYTIILLEWDHKTFHGNDYDELRNSIAWLNIRLGSTRWSHVVNFVRNTTDADFALYGDYLTTFWELDVDTNTCTQMGMGAVYAGAFENIDVMLAEMLMYDSATTVDKPHSSNTRTSEISKIDFLIEDPPPPKHSDILQPVEDKYGWIRASENLEPRDPNTYITSVSPECMLYPSKDIAPCYRYTRDTVSRLYHKMELDGSAATHNNQGNYFPNGCDCDADESYVKELSEVYLDDLKWVVEECCRRANDMLISEKLKPWKETLNLHISGDSTTITSKVRQRKKVPPIMYFTGTWDDWLHRSHSTYTAEHNNIQYRSSRRIRLDLFTERPVARSTMPPLHVSRCGAVALIKPFLRRLCNPPANRDCERVLLSMKQKLEDLDIDNTEVYPPQDLCFKVFIGTSITPIVRKFFSADWSRAGKCGRSNFRKELESTVRRISVPLEKSKPELAFIFSLSVVTSNVENGARTCTETLFSFGGAAIDMTTLIDGINKLLVLCDLLAVSGIRRLSTIESIPDIGTSPYRCILQRTTHITACMTPKVVRCENYNVLQSHWEECIVRSSEYLTYIPSQIEFVTHLTTRCPLKPENNDWYLGLFFPFKGFRVITAETKRWLAEYTRRFHKWFQWGEGSPHYAALRHLIPLCDCYLTDACMTNNFFGCGILFHMHCVPTPERESRIVAILTRALTEAQKYAESSLHVDIDTQNISIYN</sequence>
<evidence type="ECO:0000313" key="1">
    <source>
        <dbReference type="EMBL" id="AUB50973.1"/>
    </source>
</evidence>
<organism evidence="1">
    <name type="scientific">Gallid alphaherpesvirus 2</name>
    <dbReference type="NCBI Taxonomy" id="10390"/>
    <lineage>
        <taxon>Viruses</taxon>
        <taxon>Duplodnaviria</taxon>
        <taxon>Heunggongvirae</taxon>
        <taxon>Peploviricota</taxon>
        <taxon>Herviviricetes</taxon>
        <taxon>Herpesvirales</taxon>
        <taxon>Orthoherpesviridae</taxon>
        <taxon>Alphaherpesvirinae</taxon>
        <taxon>Mardivirus</taxon>
        <taxon>Mardivirus gallidalpha2</taxon>
    </lineage>
</organism>